<protein>
    <recommendedName>
        <fullName evidence="3">Lipoprotein</fullName>
    </recommendedName>
</protein>
<dbReference type="AlphaFoldDB" id="A0A0N0CVQ4"/>
<dbReference type="EMBL" id="LGCI01000008">
    <property type="protein sequence ID" value="KOY81714.1"/>
    <property type="molecule type" value="Genomic_DNA"/>
</dbReference>
<proteinExistence type="predicted"/>
<keyword evidence="2" id="KW-1185">Reference proteome</keyword>
<dbReference type="Pfam" id="PF14039">
    <property type="entry name" value="YusW"/>
    <property type="match status" value="1"/>
</dbReference>
<organism evidence="1 2">
    <name type="scientific">Lysinibacillus macroides</name>
    <dbReference type="NCBI Taxonomy" id="33935"/>
    <lineage>
        <taxon>Bacteria</taxon>
        <taxon>Bacillati</taxon>
        <taxon>Bacillota</taxon>
        <taxon>Bacilli</taxon>
        <taxon>Bacillales</taxon>
        <taxon>Bacillaceae</taxon>
        <taxon>Lysinibacillus</taxon>
    </lineage>
</organism>
<dbReference type="PROSITE" id="PS51257">
    <property type="entry name" value="PROKAR_LIPOPROTEIN"/>
    <property type="match status" value="1"/>
</dbReference>
<dbReference type="STRING" id="33935.ADM90_12360"/>
<gene>
    <name evidence="1" type="ORF">ADM90_12360</name>
</gene>
<accession>A0A0N0CVQ4</accession>
<dbReference type="InterPro" id="IPR025623">
    <property type="entry name" value="YusW"/>
</dbReference>
<dbReference type="OrthoDB" id="2452750at2"/>
<dbReference type="RefSeq" id="WP_053995307.1">
    <property type="nucleotide sequence ID" value="NZ_CP065643.1"/>
</dbReference>
<comment type="caution">
    <text evidence="1">The sequence shown here is derived from an EMBL/GenBank/DDBJ whole genome shotgun (WGS) entry which is preliminary data.</text>
</comment>
<evidence type="ECO:0000313" key="2">
    <source>
        <dbReference type="Proteomes" id="UP000037977"/>
    </source>
</evidence>
<reference evidence="1 2" key="1">
    <citation type="submission" date="2015-07" db="EMBL/GenBank/DDBJ databases">
        <title>Genome sequencing project for genomic taxonomy and phylogenomics of Bacillus-like bacteria.</title>
        <authorList>
            <person name="Liu B."/>
            <person name="Wang J."/>
            <person name="Zhu Y."/>
            <person name="Liu G."/>
            <person name="Chen Q."/>
            <person name="Chen Z."/>
            <person name="Che J."/>
            <person name="Ge C."/>
            <person name="Shi H."/>
            <person name="Pan Z."/>
            <person name="Liu X."/>
        </authorList>
    </citation>
    <scope>NUCLEOTIDE SEQUENCE [LARGE SCALE GENOMIC DNA]</scope>
    <source>
        <strain evidence="1 2">DSM 54</strain>
    </source>
</reference>
<sequence>MRIKYLLTISVMASLLVGCNDKEKVTDVPTNAPADQSTAQQAGDNVTDQAAYNFVEFSLDVDYSATESYEVEYEDKRSGIEAKLEDDRNNIRLQGDEAYTKLDPLFKQLNFDSTTPNDEVIDQVIKVFNIEDNYQSIEVEVEFVDGNEKEFKRIK</sequence>
<name>A0A0N0CVQ4_9BACI</name>
<dbReference type="Proteomes" id="UP000037977">
    <property type="component" value="Unassembled WGS sequence"/>
</dbReference>
<evidence type="ECO:0008006" key="3">
    <source>
        <dbReference type="Google" id="ProtNLM"/>
    </source>
</evidence>
<evidence type="ECO:0000313" key="1">
    <source>
        <dbReference type="EMBL" id="KOY81714.1"/>
    </source>
</evidence>
<dbReference type="PATRIC" id="fig|33935.3.peg.3314"/>